<dbReference type="InterPro" id="IPR036250">
    <property type="entry name" value="AcylCo_DH-like_C"/>
</dbReference>
<dbReference type="AlphaFoldDB" id="A0A6P0UR47"/>
<dbReference type="PROSITE" id="PS00072">
    <property type="entry name" value="ACYL_COA_DH_1"/>
    <property type="match status" value="1"/>
</dbReference>
<dbReference type="InterPro" id="IPR009075">
    <property type="entry name" value="AcylCo_DH/oxidase_C"/>
</dbReference>
<dbReference type="Proteomes" id="UP000468581">
    <property type="component" value="Unassembled WGS sequence"/>
</dbReference>
<comment type="similarity">
    <text evidence="2 8">Belongs to the acyl-CoA dehydrogenase family.</text>
</comment>
<dbReference type="InterPro" id="IPR046373">
    <property type="entry name" value="Acyl-CoA_Oxase/DH_mid-dom_sf"/>
</dbReference>
<sequence>MDFNLSEEQLMIRQAARDFAQTELLPGVIERDEKQEFPTEQIKKMGELGFLGMMVSPEYGGSGLDTVSYALAMEEISKIDASASVVMSVNNSLVCWGLENFGTEEQKQKYLTKLATGEVIGAFCLSEPEAGSDATSQKTTAIDKGDHYLLNGTKNWITNGSSADVYLVIAQTYPEKGHKGINALIVEKGMPGFEIGPKEQKLGIRGSDTHSLLFTDVKVPKENRIGEDGFGFKFAMKTLSGGRIGIASQALGIAAGAYDLAREYSKVRKAFGTEICNHQAIAFKLADMHTQIEAARHLVLKAAWDKDNGSNYDLSGAVAKLYASQVAMDTTVEAVQIHGGNGYVKEYHVERLMRDAKITQIYEGTSEIQKIVISRSVLRD</sequence>
<evidence type="ECO:0000256" key="5">
    <source>
        <dbReference type="ARBA" id="ARBA00023002"/>
    </source>
</evidence>
<dbReference type="FunFam" id="1.20.140.10:FF:000004">
    <property type="entry name" value="Acyl-CoA dehydrogenase FadE25"/>
    <property type="match status" value="1"/>
</dbReference>
<evidence type="ECO:0000256" key="4">
    <source>
        <dbReference type="ARBA" id="ARBA00022827"/>
    </source>
</evidence>
<keyword evidence="5 8" id="KW-0560">Oxidoreductase</keyword>
<dbReference type="SUPFAM" id="SSF47203">
    <property type="entry name" value="Acyl-CoA dehydrogenase C-terminal domain-like"/>
    <property type="match status" value="1"/>
</dbReference>
<dbReference type="PANTHER" id="PTHR43884">
    <property type="entry name" value="ACYL-COA DEHYDROGENASE"/>
    <property type="match status" value="1"/>
</dbReference>
<dbReference type="InterPro" id="IPR013786">
    <property type="entry name" value="AcylCoA_DH/ox_N"/>
</dbReference>
<dbReference type="PROSITE" id="PS00073">
    <property type="entry name" value="ACYL_COA_DH_2"/>
    <property type="match status" value="1"/>
</dbReference>
<dbReference type="Gene3D" id="2.40.110.10">
    <property type="entry name" value="Butyryl-CoA Dehydrogenase, subunit A, domain 2"/>
    <property type="match status" value="1"/>
</dbReference>
<protein>
    <recommendedName>
        <fullName evidence="7">Cyclohex-1-ene-1-carbonyl-CoA dehydrogenase</fullName>
        <ecNumber evidence="6">1.3.8.10</ecNumber>
    </recommendedName>
</protein>
<keyword evidence="4 8" id="KW-0274">FAD</keyword>
<evidence type="ECO:0000256" key="6">
    <source>
        <dbReference type="ARBA" id="ARBA00066362"/>
    </source>
</evidence>
<evidence type="ECO:0000256" key="7">
    <source>
        <dbReference type="ARBA" id="ARBA00072305"/>
    </source>
</evidence>
<dbReference type="Pfam" id="PF02770">
    <property type="entry name" value="Acyl-CoA_dh_M"/>
    <property type="match status" value="1"/>
</dbReference>
<dbReference type="InterPro" id="IPR037069">
    <property type="entry name" value="AcylCoA_DH/ox_N_sf"/>
</dbReference>
<feature type="domain" description="Acyl-CoA dehydrogenase/oxidase N-terminal" evidence="11">
    <location>
        <begin position="6"/>
        <end position="118"/>
    </location>
</feature>
<dbReference type="RefSeq" id="WP_163608285.1">
    <property type="nucleotide sequence ID" value="NZ_JAABOO010000004.1"/>
</dbReference>
<dbReference type="Pfam" id="PF02771">
    <property type="entry name" value="Acyl-CoA_dh_N"/>
    <property type="match status" value="1"/>
</dbReference>
<reference evidence="12 13" key="1">
    <citation type="submission" date="2020-01" db="EMBL/GenBank/DDBJ databases">
        <title>Leptobacterium flavescens.</title>
        <authorList>
            <person name="Wang G."/>
        </authorList>
    </citation>
    <scope>NUCLEOTIDE SEQUENCE [LARGE SCALE GENOMIC DNA]</scope>
    <source>
        <strain evidence="12 13">KCTC 22160</strain>
    </source>
</reference>
<comment type="cofactor">
    <cofactor evidence="1 8">
        <name>FAD</name>
        <dbReference type="ChEBI" id="CHEBI:57692"/>
    </cofactor>
</comment>
<dbReference type="SUPFAM" id="SSF56645">
    <property type="entry name" value="Acyl-CoA dehydrogenase NM domain-like"/>
    <property type="match status" value="1"/>
</dbReference>
<evidence type="ECO:0000259" key="9">
    <source>
        <dbReference type="Pfam" id="PF00441"/>
    </source>
</evidence>
<dbReference type="InterPro" id="IPR006091">
    <property type="entry name" value="Acyl-CoA_Oxase/DH_mid-dom"/>
</dbReference>
<comment type="caution">
    <text evidence="12">The sequence shown here is derived from an EMBL/GenBank/DDBJ whole genome shotgun (WGS) entry which is preliminary data.</text>
</comment>
<dbReference type="CDD" id="cd01158">
    <property type="entry name" value="SCAD_SBCAD"/>
    <property type="match status" value="1"/>
</dbReference>
<organism evidence="12 13">
    <name type="scientific">Leptobacterium flavescens</name>
    <dbReference type="NCBI Taxonomy" id="472055"/>
    <lineage>
        <taxon>Bacteria</taxon>
        <taxon>Pseudomonadati</taxon>
        <taxon>Bacteroidota</taxon>
        <taxon>Flavobacteriia</taxon>
        <taxon>Flavobacteriales</taxon>
        <taxon>Flavobacteriaceae</taxon>
        <taxon>Leptobacterium</taxon>
    </lineage>
</organism>
<dbReference type="GO" id="GO:0003995">
    <property type="term" value="F:acyl-CoA dehydrogenase activity"/>
    <property type="evidence" value="ECO:0007669"/>
    <property type="project" value="InterPro"/>
</dbReference>
<keyword evidence="13" id="KW-1185">Reference proteome</keyword>
<evidence type="ECO:0000256" key="3">
    <source>
        <dbReference type="ARBA" id="ARBA00022630"/>
    </source>
</evidence>
<dbReference type="Pfam" id="PF00441">
    <property type="entry name" value="Acyl-CoA_dh_1"/>
    <property type="match status" value="1"/>
</dbReference>
<feature type="domain" description="Acyl-CoA oxidase/dehydrogenase middle" evidence="10">
    <location>
        <begin position="122"/>
        <end position="217"/>
    </location>
</feature>
<dbReference type="EC" id="1.3.8.10" evidence="6"/>
<accession>A0A6P0UR47</accession>
<gene>
    <name evidence="12" type="ORF">GWK08_16105</name>
</gene>
<dbReference type="InterPro" id="IPR009100">
    <property type="entry name" value="AcylCoA_DH/oxidase_NM_dom_sf"/>
</dbReference>
<dbReference type="FunFam" id="2.40.110.10:FF:000001">
    <property type="entry name" value="Acyl-CoA dehydrogenase, mitochondrial"/>
    <property type="match status" value="1"/>
</dbReference>
<evidence type="ECO:0000259" key="10">
    <source>
        <dbReference type="Pfam" id="PF02770"/>
    </source>
</evidence>
<evidence type="ECO:0000313" key="13">
    <source>
        <dbReference type="Proteomes" id="UP000468581"/>
    </source>
</evidence>
<dbReference type="PIRSF" id="PIRSF016578">
    <property type="entry name" value="HsaA"/>
    <property type="match status" value="1"/>
</dbReference>
<evidence type="ECO:0000256" key="8">
    <source>
        <dbReference type="RuleBase" id="RU362125"/>
    </source>
</evidence>
<dbReference type="Gene3D" id="1.20.140.10">
    <property type="entry name" value="Butyryl-CoA Dehydrogenase, subunit A, domain 3"/>
    <property type="match status" value="1"/>
</dbReference>
<dbReference type="EMBL" id="JAABOO010000004">
    <property type="protein sequence ID" value="NER14980.1"/>
    <property type="molecule type" value="Genomic_DNA"/>
</dbReference>
<feature type="domain" description="Acyl-CoA dehydrogenase/oxidase C-terminal" evidence="9">
    <location>
        <begin position="231"/>
        <end position="377"/>
    </location>
</feature>
<evidence type="ECO:0000256" key="1">
    <source>
        <dbReference type="ARBA" id="ARBA00001974"/>
    </source>
</evidence>
<evidence type="ECO:0000256" key="2">
    <source>
        <dbReference type="ARBA" id="ARBA00009347"/>
    </source>
</evidence>
<keyword evidence="3 8" id="KW-0285">Flavoprotein</keyword>
<proteinExistence type="inferred from homology"/>
<dbReference type="PANTHER" id="PTHR43884:SF12">
    <property type="entry name" value="ISOVALERYL-COA DEHYDROGENASE, MITOCHONDRIAL-RELATED"/>
    <property type="match status" value="1"/>
</dbReference>
<evidence type="ECO:0000259" key="11">
    <source>
        <dbReference type="Pfam" id="PF02771"/>
    </source>
</evidence>
<dbReference type="Gene3D" id="1.10.540.10">
    <property type="entry name" value="Acyl-CoA dehydrogenase/oxidase, N-terminal domain"/>
    <property type="match status" value="1"/>
</dbReference>
<evidence type="ECO:0000313" key="12">
    <source>
        <dbReference type="EMBL" id="NER14980.1"/>
    </source>
</evidence>
<dbReference type="GO" id="GO:0050660">
    <property type="term" value="F:flavin adenine dinucleotide binding"/>
    <property type="evidence" value="ECO:0007669"/>
    <property type="project" value="InterPro"/>
</dbReference>
<dbReference type="FunFam" id="1.10.540.10:FF:000002">
    <property type="entry name" value="Acyl-CoA dehydrogenase FadE19"/>
    <property type="match status" value="1"/>
</dbReference>
<dbReference type="InterPro" id="IPR006089">
    <property type="entry name" value="Acyl-CoA_DH_CS"/>
</dbReference>
<name>A0A6P0UR47_9FLAO</name>